<name>A0A1J5Q4W0_9ZZZZ</name>
<dbReference type="AlphaFoldDB" id="A0A1J5Q4W0"/>
<evidence type="ECO:0000313" key="1">
    <source>
        <dbReference type="EMBL" id="OIQ78392.1"/>
    </source>
</evidence>
<organism evidence="1">
    <name type="scientific">mine drainage metagenome</name>
    <dbReference type="NCBI Taxonomy" id="410659"/>
    <lineage>
        <taxon>unclassified sequences</taxon>
        <taxon>metagenomes</taxon>
        <taxon>ecological metagenomes</taxon>
    </lineage>
</organism>
<accession>A0A1J5Q4W0</accession>
<comment type="caution">
    <text evidence="1">The sequence shown here is derived from an EMBL/GenBank/DDBJ whole genome shotgun (WGS) entry which is preliminary data.</text>
</comment>
<dbReference type="EMBL" id="MLJW01001408">
    <property type="protein sequence ID" value="OIQ78392.1"/>
    <property type="molecule type" value="Genomic_DNA"/>
</dbReference>
<reference evidence="1" key="1">
    <citation type="submission" date="2016-10" db="EMBL/GenBank/DDBJ databases">
        <title>Sequence of Gallionella enrichment culture.</title>
        <authorList>
            <person name="Poehlein A."/>
            <person name="Muehling M."/>
            <person name="Daniel R."/>
        </authorList>
    </citation>
    <scope>NUCLEOTIDE SEQUENCE</scope>
</reference>
<gene>
    <name evidence="1" type="ORF">GALL_399040</name>
</gene>
<sequence length="45" mass="5111">MRQTSSLTPLLEILIGNNYRSLMLLKPYNDLQTGVRTPLGSLRHV</sequence>
<proteinExistence type="predicted"/>
<protein>
    <submittedName>
        <fullName evidence="1">Uncharacterized protein</fullName>
    </submittedName>
</protein>